<dbReference type="InterPro" id="IPR013321">
    <property type="entry name" value="Arc_rbn_hlx_hlx"/>
</dbReference>
<dbReference type="KEGG" id="crz:D1345_16930"/>
<gene>
    <name evidence="1" type="ORF">D1345_16930</name>
</gene>
<dbReference type="EMBL" id="CP031968">
    <property type="protein sequence ID" value="AXT47755.1"/>
    <property type="molecule type" value="Genomic_DNA"/>
</dbReference>
<dbReference type="AlphaFoldDB" id="A0AAD0W8X0"/>
<dbReference type="InterPro" id="IPR010985">
    <property type="entry name" value="Ribbon_hlx_hlx"/>
</dbReference>
<name>A0AAD0W8X0_9NEIS</name>
<organism evidence="1 2">
    <name type="scientific">Chromobacterium rhizoryzae</name>
    <dbReference type="NCBI Taxonomy" id="1778675"/>
    <lineage>
        <taxon>Bacteria</taxon>
        <taxon>Pseudomonadati</taxon>
        <taxon>Pseudomonadota</taxon>
        <taxon>Betaproteobacteria</taxon>
        <taxon>Neisseriales</taxon>
        <taxon>Chromobacteriaceae</taxon>
        <taxon>Chromobacterium</taxon>
    </lineage>
</organism>
<accession>A0AAD0W8X0</accession>
<evidence type="ECO:0000313" key="2">
    <source>
        <dbReference type="Proteomes" id="UP000259465"/>
    </source>
</evidence>
<protein>
    <submittedName>
        <fullName evidence="1">Type II toxin-antitoxin system HicB family antitoxin</fullName>
    </submittedName>
</protein>
<evidence type="ECO:0000313" key="1">
    <source>
        <dbReference type="EMBL" id="AXT47755.1"/>
    </source>
</evidence>
<dbReference type="RefSeq" id="WP_118268221.1">
    <property type="nucleotide sequence ID" value="NZ_CP031968.1"/>
</dbReference>
<sequence length="156" mass="17522">MNDLLSYKGFSGSVEYSAEDECLVGEVLFIEGKIAYCGESVSEIKAVFVQAIDEYIEMCASEGIDPQKPFKGSFNVRVGEYLHRQVAIEARKRKVSLNTLVVQALEEKLEPKAMHHHTHFHEEVVVTKLVTNEFDFHSRRSGITMQGSSKEGALCH</sequence>
<keyword evidence="2" id="KW-1185">Reference proteome</keyword>
<reference evidence="1 2" key="1">
    <citation type="submission" date="2018-08" db="EMBL/GenBank/DDBJ databases">
        <title>Complete genome sequence of JP2-74.</title>
        <authorList>
            <person name="Wu L."/>
        </authorList>
    </citation>
    <scope>NUCLEOTIDE SEQUENCE [LARGE SCALE GENOMIC DNA]</scope>
    <source>
        <strain evidence="1 2">JP2-74</strain>
    </source>
</reference>
<dbReference type="Pfam" id="PF05534">
    <property type="entry name" value="HicB"/>
    <property type="match status" value="1"/>
</dbReference>
<dbReference type="SUPFAM" id="SSF47598">
    <property type="entry name" value="Ribbon-helix-helix"/>
    <property type="match status" value="1"/>
</dbReference>
<dbReference type="GO" id="GO:0006355">
    <property type="term" value="P:regulation of DNA-templated transcription"/>
    <property type="evidence" value="ECO:0007669"/>
    <property type="project" value="InterPro"/>
</dbReference>
<dbReference type="InterPro" id="IPR008651">
    <property type="entry name" value="Uncharacterised_HicB"/>
</dbReference>
<dbReference type="SUPFAM" id="SSF143100">
    <property type="entry name" value="TTHA1013/TTHA0281-like"/>
    <property type="match status" value="1"/>
</dbReference>
<dbReference type="InterPro" id="IPR035069">
    <property type="entry name" value="TTHA1013/TTHA0281-like"/>
</dbReference>
<proteinExistence type="predicted"/>
<dbReference type="Gene3D" id="1.10.1220.10">
    <property type="entry name" value="Met repressor-like"/>
    <property type="match status" value="1"/>
</dbReference>
<dbReference type="Proteomes" id="UP000259465">
    <property type="component" value="Chromosome"/>
</dbReference>